<dbReference type="InterPro" id="IPR036955">
    <property type="entry name" value="AP2/ERF_dom_sf"/>
</dbReference>
<feature type="domain" description="AP2/ERF" evidence="6">
    <location>
        <begin position="164"/>
        <end position="232"/>
    </location>
</feature>
<comment type="subcellular location">
    <subcellularLocation>
        <location evidence="1">Nucleus</location>
    </subcellularLocation>
</comment>
<evidence type="ECO:0000256" key="2">
    <source>
        <dbReference type="ARBA" id="ARBA00023015"/>
    </source>
</evidence>
<keyword evidence="8" id="KW-1185">Reference proteome</keyword>
<organism evidence="7 8">
    <name type="scientific">Euplotes crassus</name>
    <dbReference type="NCBI Taxonomy" id="5936"/>
    <lineage>
        <taxon>Eukaryota</taxon>
        <taxon>Sar</taxon>
        <taxon>Alveolata</taxon>
        <taxon>Ciliophora</taxon>
        <taxon>Intramacronucleata</taxon>
        <taxon>Spirotrichea</taxon>
        <taxon>Hypotrichia</taxon>
        <taxon>Euplotida</taxon>
        <taxon>Euplotidae</taxon>
        <taxon>Moneuplotes</taxon>
    </lineage>
</organism>
<keyword evidence="4" id="KW-0804">Transcription</keyword>
<dbReference type="PROSITE" id="PS51032">
    <property type="entry name" value="AP2_ERF"/>
    <property type="match status" value="1"/>
</dbReference>
<comment type="caution">
    <text evidence="7">The sequence shown here is derived from an EMBL/GenBank/DDBJ whole genome shotgun (WGS) entry which is preliminary data.</text>
</comment>
<sequence length="255" mass="29313">MNLNTNCDVWRQGSLPIWNYTSIILQLNKTYCTCTKLGEDIKHLGNICTNFDHLLHPLPDFMPLSLRNNNKKLYEAGSLFNTELQKQSKEELYEKKLLEYKQPQTYSSKPQAQEEERKGALIDEKVVTPRRRRSSRFNIRTRLMRIRKSILTNLLSSFKSSPKSTRGSPGSRNGRGSIYIGVSKNNLNWQTLINVRGSKKYIGTFANEVEAAKTYDIYAVAMKGDKASLNFSYSTQEMLSAIDHFIEHRSVNMDS</sequence>
<dbReference type="AlphaFoldDB" id="A0AAD1Y3Y8"/>
<proteinExistence type="predicted"/>
<evidence type="ECO:0000256" key="3">
    <source>
        <dbReference type="ARBA" id="ARBA00023125"/>
    </source>
</evidence>
<keyword evidence="2" id="KW-0805">Transcription regulation</keyword>
<evidence type="ECO:0000313" key="8">
    <source>
        <dbReference type="Proteomes" id="UP001295684"/>
    </source>
</evidence>
<dbReference type="Gene3D" id="3.30.730.10">
    <property type="entry name" value="AP2/ERF domain"/>
    <property type="match status" value="1"/>
</dbReference>
<evidence type="ECO:0000256" key="1">
    <source>
        <dbReference type="ARBA" id="ARBA00004123"/>
    </source>
</evidence>
<dbReference type="EMBL" id="CAMPGE010026577">
    <property type="protein sequence ID" value="CAI2384258.1"/>
    <property type="molecule type" value="Genomic_DNA"/>
</dbReference>
<accession>A0AAD1Y3Y8</accession>
<evidence type="ECO:0000259" key="6">
    <source>
        <dbReference type="PROSITE" id="PS51032"/>
    </source>
</evidence>
<name>A0AAD1Y3Y8_EUPCR</name>
<keyword evidence="5" id="KW-0539">Nucleus</keyword>
<reference evidence="7" key="1">
    <citation type="submission" date="2023-07" db="EMBL/GenBank/DDBJ databases">
        <authorList>
            <consortium name="AG Swart"/>
            <person name="Singh M."/>
            <person name="Singh A."/>
            <person name="Seah K."/>
            <person name="Emmerich C."/>
        </authorList>
    </citation>
    <scope>NUCLEOTIDE SEQUENCE</scope>
    <source>
        <strain evidence="7">DP1</strain>
    </source>
</reference>
<evidence type="ECO:0000313" key="7">
    <source>
        <dbReference type="EMBL" id="CAI2384258.1"/>
    </source>
</evidence>
<evidence type="ECO:0000256" key="5">
    <source>
        <dbReference type="ARBA" id="ARBA00023242"/>
    </source>
</evidence>
<keyword evidence="3" id="KW-0238">DNA-binding</keyword>
<gene>
    <name evidence="7" type="ORF">ECRASSUSDP1_LOCUS25781</name>
</gene>
<dbReference type="InterPro" id="IPR001471">
    <property type="entry name" value="AP2/ERF_dom"/>
</dbReference>
<dbReference type="SUPFAM" id="SSF54171">
    <property type="entry name" value="DNA-binding domain"/>
    <property type="match status" value="1"/>
</dbReference>
<evidence type="ECO:0000256" key="4">
    <source>
        <dbReference type="ARBA" id="ARBA00023163"/>
    </source>
</evidence>
<dbReference type="GO" id="GO:0003677">
    <property type="term" value="F:DNA binding"/>
    <property type="evidence" value="ECO:0007669"/>
    <property type="project" value="UniProtKB-KW"/>
</dbReference>
<dbReference type="GO" id="GO:0005634">
    <property type="term" value="C:nucleus"/>
    <property type="evidence" value="ECO:0007669"/>
    <property type="project" value="UniProtKB-SubCell"/>
</dbReference>
<dbReference type="SMART" id="SM00380">
    <property type="entry name" value="AP2"/>
    <property type="match status" value="1"/>
</dbReference>
<dbReference type="Proteomes" id="UP001295684">
    <property type="component" value="Unassembled WGS sequence"/>
</dbReference>
<dbReference type="InterPro" id="IPR016177">
    <property type="entry name" value="DNA-bd_dom_sf"/>
</dbReference>
<dbReference type="GO" id="GO:0003700">
    <property type="term" value="F:DNA-binding transcription factor activity"/>
    <property type="evidence" value="ECO:0007669"/>
    <property type="project" value="InterPro"/>
</dbReference>
<protein>
    <recommendedName>
        <fullName evidence="6">AP2/ERF domain-containing protein</fullName>
    </recommendedName>
</protein>